<dbReference type="GO" id="GO:0030151">
    <property type="term" value="F:molybdenum ion binding"/>
    <property type="evidence" value="ECO:0007669"/>
    <property type="project" value="InterPro"/>
</dbReference>
<name>A0A0D1ZML4_9EURO</name>
<evidence type="ECO:0000259" key="1">
    <source>
        <dbReference type="PROSITE" id="PS51340"/>
    </source>
</evidence>
<dbReference type="VEuPathDB" id="FungiDB:PV08_06813"/>
<accession>A0A0D1ZML4</accession>
<organism evidence="2 3">
    <name type="scientific">Exophiala spinifera</name>
    <dbReference type="NCBI Taxonomy" id="91928"/>
    <lineage>
        <taxon>Eukaryota</taxon>
        <taxon>Fungi</taxon>
        <taxon>Dikarya</taxon>
        <taxon>Ascomycota</taxon>
        <taxon>Pezizomycotina</taxon>
        <taxon>Eurotiomycetes</taxon>
        <taxon>Chaetothyriomycetidae</taxon>
        <taxon>Chaetothyriales</taxon>
        <taxon>Herpotrichiellaceae</taxon>
        <taxon>Exophiala</taxon>
    </lineage>
</organism>
<dbReference type="HOGENOM" id="CLU_028286_3_0_1"/>
<dbReference type="GeneID" id="27333896"/>
<dbReference type="SUPFAM" id="SSF50800">
    <property type="entry name" value="PK beta-barrel domain-like"/>
    <property type="match status" value="1"/>
</dbReference>
<dbReference type="Proteomes" id="UP000053328">
    <property type="component" value="Unassembled WGS sequence"/>
</dbReference>
<dbReference type="Pfam" id="PF03476">
    <property type="entry name" value="MOSC_N"/>
    <property type="match status" value="1"/>
</dbReference>
<gene>
    <name evidence="2" type="ORF">PV08_06813</name>
</gene>
<sequence length="435" mass="48603">MEKQIIPTELEWTKCKVFQSVDACFCQVNKRHLQYQVRLDMEQLAGQSLEYLSATAKQNALIGAGVCILALLLSRVSGLCMTGRPDDELTVDALYVYPVKGLRGCSLDKARVGEFGFEGDRTFCLQKVKRDPETKSVNFETMFIGYTLRLALFATYLEKQDGRDTVVVTWNHKDSTARLSWAGSENQIRFPLRPGLNDLQPITVNMHGSPTQAYDMGDDFATFFSLHLECEVRLVYIGQYSRAVLGSLAPHSQAALSKASWSTRVLARVPFVGRPAERIVFNDIGQYLVVTKESNDQVTSRLAEGQEMDVTKFRPNVVVSGSPGAFAEDFWAELTFGGGLKMALTANCYRCQSITVDYATGKACEDDRGQVWKKLNKDRRVDKGAKYSPVFGRYGFCRDGDRGREISIGTKVFVTKKNPAHTVFDWPNLTSFGTS</sequence>
<evidence type="ECO:0000313" key="3">
    <source>
        <dbReference type="Proteomes" id="UP000053328"/>
    </source>
</evidence>
<proteinExistence type="predicted"/>
<dbReference type="RefSeq" id="XP_016234248.1">
    <property type="nucleotide sequence ID" value="XM_016381146.1"/>
</dbReference>
<dbReference type="GO" id="GO:0003824">
    <property type="term" value="F:catalytic activity"/>
    <property type="evidence" value="ECO:0007669"/>
    <property type="project" value="InterPro"/>
</dbReference>
<dbReference type="GO" id="GO:0030170">
    <property type="term" value="F:pyridoxal phosphate binding"/>
    <property type="evidence" value="ECO:0007669"/>
    <property type="project" value="InterPro"/>
</dbReference>
<reference evidence="2 3" key="1">
    <citation type="submission" date="2015-01" db="EMBL/GenBank/DDBJ databases">
        <title>The Genome Sequence of Exophiala spinifera CBS89968.</title>
        <authorList>
            <consortium name="The Broad Institute Genomics Platform"/>
            <person name="Cuomo C."/>
            <person name="de Hoog S."/>
            <person name="Gorbushina A."/>
            <person name="Stielow B."/>
            <person name="Teixiera M."/>
            <person name="Abouelleil A."/>
            <person name="Chapman S.B."/>
            <person name="Priest M."/>
            <person name="Young S.K."/>
            <person name="Wortman J."/>
            <person name="Nusbaum C."/>
            <person name="Birren B."/>
        </authorList>
    </citation>
    <scope>NUCLEOTIDE SEQUENCE [LARGE SCALE GENOMIC DNA]</scope>
    <source>
        <strain evidence="2 3">CBS 89968</strain>
    </source>
</reference>
<protein>
    <recommendedName>
        <fullName evidence="1">MOSC domain-containing protein</fullName>
    </recommendedName>
</protein>
<feature type="domain" description="MOSC" evidence="1">
    <location>
        <begin position="257"/>
        <end position="415"/>
    </location>
</feature>
<dbReference type="Pfam" id="PF03473">
    <property type="entry name" value="MOSC"/>
    <property type="match status" value="1"/>
</dbReference>
<dbReference type="STRING" id="91928.A0A0D1ZML4"/>
<dbReference type="SUPFAM" id="SSF141673">
    <property type="entry name" value="MOSC N-terminal domain-like"/>
    <property type="match status" value="1"/>
</dbReference>
<evidence type="ECO:0000313" key="2">
    <source>
        <dbReference type="EMBL" id="KIW14032.1"/>
    </source>
</evidence>
<keyword evidence="3" id="KW-1185">Reference proteome</keyword>
<dbReference type="InterPro" id="IPR011037">
    <property type="entry name" value="Pyrv_Knase-like_insert_dom_sf"/>
</dbReference>
<dbReference type="EMBL" id="KN847496">
    <property type="protein sequence ID" value="KIW14032.1"/>
    <property type="molecule type" value="Genomic_DNA"/>
</dbReference>
<dbReference type="AlphaFoldDB" id="A0A0D1ZML4"/>
<dbReference type="PROSITE" id="PS51340">
    <property type="entry name" value="MOSC"/>
    <property type="match status" value="1"/>
</dbReference>
<dbReference type="InterPro" id="IPR005302">
    <property type="entry name" value="MoCF_Sase_C"/>
</dbReference>
<dbReference type="OrthoDB" id="17255at2759"/>
<dbReference type="InterPro" id="IPR005303">
    <property type="entry name" value="MOCOS_middle"/>
</dbReference>